<sequence length="79" mass="9230">MTFILERESLLHNKITLDKTGQSNRNISRLKDNCRFNPAQQSNELFQRILTMEVLQQEEYTKMGSALTKAKENLDSLKQ</sequence>
<evidence type="ECO:0000313" key="2">
    <source>
        <dbReference type="Proteomes" id="UP001345963"/>
    </source>
</evidence>
<evidence type="ECO:0000313" key="1">
    <source>
        <dbReference type="EMBL" id="MED6233916.1"/>
    </source>
</evidence>
<accession>A0ABU7A749</accession>
<dbReference type="EMBL" id="JAHUTI010003969">
    <property type="protein sequence ID" value="MED6233916.1"/>
    <property type="molecule type" value="Genomic_DNA"/>
</dbReference>
<proteinExistence type="predicted"/>
<protein>
    <submittedName>
        <fullName evidence="1">Uncharacterized protein</fullName>
    </submittedName>
</protein>
<dbReference type="Proteomes" id="UP001345963">
    <property type="component" value="Unassembled WGS sequence"/>
</dbReference>
<reference evidence="1 2" key="1">
    <citation type="submission" date="2021-07" db="EMBL/GenBank/DDBJ databases">
        <authorList>
            <person name="Palmer J.M."/>
        </authorList>
    </citation>
    <scope>NUCLEOTIDE SEQUENCE [LARGE SCALE GENOMIC DNA]</scope>
    <source>
        <strain evidence="1 2">AT_MEX2019</strain>
        <tissue evidence="1">Muscle</tissue>
    </source>
</reference>
<organism evidence="1 2">
    <name type="scientific">Ataeniobius toweri</name>
    <dbReference type="NCBI Taxonomy" id="208326"/>
    <lineage>
        <taxon>Eukaryota</taxon>
        <taxon>Metazoa</taxon>
        <taxon>Chordata</taxon>
        <taxon>Craniata</taxon>
        <taxon>Vertebrata</taxon>
        <taxon>Euteleostomi</taxon>
        <taxon>Actinopterygii</taxon>
        <taxon>Neopterygii</taxon>
        <taxon>Teleostei</taxon>
        <taxon>Neoteleostei</taxon>
        <taxon>Acanthomorphata</taxon>
        <taxon>Ovalentaria</taxon>
        <taxon>Atherinomorphae</taxon>
        <taxon>Cyprinodontiformes</taxon>
        <taxon>Goodeidae</taxon>
        <taxon>Ataeniobius</taxon>
    </lineage>
</organism>
<gene>
    <name evidence="1" type="ORF">ATANTOWER_019015</name>
</gene>
<feature type="non-terminal residue" evidence="1">
    <location>
        <position position="79"/>
    </location>
</feature>
<keyword evidence="2" id="KW-1185">Reference proteome</keyword>
<name>A0ABU7A749_9TELE</name>
<comment type="caution">
    <text evidence="1">The sequence shown here is derived from an EMBL/GenBank/DDBJ whole genome shotgun (WGS) entry which is preliminary data.</text>
</comment>